<comment type="caution">
    <text evidence="2">The sequence shown here is derived from an EMBL/GenBank/DDBJ whole genome shotgun (WGS) entry which is preliminary data.</text>
</comment>
<dbReference type="InterPro" id="IPR052534">
    <property type="entry name" value="Extracell_DNA_Util/SecSys_Comp"/>
</dbReference>
<evidence type="ECO:0008006" key="4">
    <source>
        <dbReference type="Google" id="ProtNLM"/>
    </source>
</evidence>
<proteinExistence type="predicted"/>
<dbReference type="InterPro" id="IPR007813">
    <property type="entry name" value="PilN"/>
</dbReference>
<accession>A0A7X9E6Y3</accession>
<name>A0A7X9E6Y3_UNCKA</name>
<reference evidence="2 3" key="1">
    <citation type="journal article" date="2020" name="Biotechnol. Biofuels">
        <title>New insights from the biogas microbiome by comprehensive genome-resolved metagenomics of nearly 1600 species originating from multiple anaerobic digesters.</title>
        <authorList>
            <person name="Campanaro S."/>
            <person name="Treu L."/>
            <person name="Rodriguez-R L.M."/>
            <person name="Kovalovszki A."/>
            <person name="Ziels R.M."/>
            <person name="Maus I."/>
            <person name="Zhu X."/>
            <person name="Kougias P.G."/>
            <person name="Basile A."/>
            <person name="Luo G."/>
            <person name="Schluter A."/>
            <person name="Konstantinidis K.T."/>
            <person name="Angelidaki I."/>
        </authorList>
    </citation>
    <scope>NUCLEOTIDE SEQUENCE [LARGE SCALE GENOMIC DNA]</scope>
    <source>
        <strain evidence="2">AS27yjCOA_202</strain>
    </source>
</reference>
<feature type="transmembrane region" description="Helical" evidence="1">
    <location>
        <begin position="28"/>
        <end position="48"/>
    </location>
</feature>
<evidence type="ECO:0000313" key="2">
    <source>
        <dbReference type="EMBL" id="NMB91605.1"/>
    </source>
</evidence>
<evidence type="ECO:0000256" key="1">
    <source>
        <dbReference type="SAM" id="Phobius"/>
    </source>
</evidence>
<dbReference type="EMBL" id="JAAZNV010000007">
    <property type="protein sequence ID" value="NMB91605.1"/>
    <property type="molecule type" value="Genomic_DNA"/>
</dbReference>
<keyword evidence="1" id="KW-1133">Transmembrane helix</keyword>
<dbReference type="AlphaFoldDB" id="A0A7X9E6Y3"/>
<gene>
    <name evidence="2" type="ORF">GYA37_02015</name>
</gene>
<dbReference type="PANTHER" id="PTHR40278">
    <property type="entry name" value="DNA UTILIZATION PROTEIN HOFN"/>
    <property type="match status" value="1"/>
</dbReference>
<protein>
    <recommendedName>
        <fullName evidence="4">PilN domain-containing protein</fullName>
    </recommendedName>
</protein>
<dbReference type="PANTHER" id="PTHR40278:SF1">
    <property type="entry name" value="DNA UTILIZATION PROTEIN HOFN"/>
    <property type="match status" value="1"/>
</dbReference>
<keyword evidence="1" id="KW-0812">Transmembrane</keyword>
<keyword evidence="1" id="KW-0472">Membrane</keyword>
<dbReference type="Proteomes" id="UP000590542">
    <property type="component" value="Unassembled WGS sequence"/>
</dbReference>
<sequence>MVSSDINLIPQEEIIVQKKTKAVKASTYVALGALVLSALVSLYLFLAAKSIKTQIAQIDVDINSLRSQISNLSQVEISARNLDKKFNILQTLFKERPRYSLLLEEIKNRNPEGLLVESMDVKSGQATLSGVAGDYIAIASFINNLVDKNFEGGNPPLKDVFTSVTLNSVNLEKSTNQVKFFIVVNFDEGKLKQ</sequence>
<organism evidence="2 3">
    <name type="scientific">candidate division WWE3 bacterium</name>
    <dbReference type="NCBI Taxonomy" id="2053526"/>
    <lineage>
        <taxon>Bacteria</taxon>
        <taxon>Katanobacteria</taxon>
    </lineage>
</organism>
<evidence type="ECO:0000313" key="3">
    <source>
        <dbReference type="Proteomes" id="UP000590542"/>
    </source>
</evidence>
<dbReference type="Pfam" id="PF05137">
    <property type="entry name" value="PilN"/>
    <property type="match status" value="1"/>
</dbReference>